<comment type="catalytic activity">
    <reaction evidence="12">
        <text>firefly D-luciferin + ATP + O2 = firefly oxyluciferin + hnu + AMP + CO2 + diphosphate</text>
        <dbReference type="Rhea" id="RHEA:10732"/>
        <dbReference type="ChEBI" id="CHEBI:15379"/>
        <dbReference type="ChEBI" id="CHEBI:16526"/>
        <dbReference type="ChEBI" id="CHEBI:16792"/>
        <dbReference type="ChEBI" id="CHEBI:30212"/>
        <dbReference type="ChEBI" id="CHEBI:30616"/>
        <dbReference type="ChEBI" id="CHEBI:33019"/>
        <dbReference type="ChEBI" id="CHEBI:58038"/>
        <dbReference type="ChEBI" id="CHEBI:456215"/>
        <dbReference type="EC" id="1.13.12.7"/>
    </reaction>
</comment>
<dbReference type="GO" id="GO:0008218">
    <property type="term" value="P:bioluminescence"/>
    <property type="evidence" value="ECO:0007669"/>
    <property type="project" value="UniProtKB-KW"/>
</dbReference>
<keyword evidence="9" id="KW-0576">Peroxisome</keyword>
<dbReference type="OrthoDB" id="10253869at2759"/>
<name>A0A1J1IG04_9DIPT</name>
<keyword evidence="6" id="KW-0067">ATP-binding</keyword>
<dbReference type="FunFam" id="3.40.50.12780:FF:000003">
    <property type="entry name" value="Long-chain-fatty-acid--CoA ligase FadD"/>
    <property type="match status" value="2"/>
</dbReference>
<dbReference type="PANTHER" id="PTHR24096">
    <property type="entry name" value="LONG-CHAIN-FATTY-ACID--COA LIGASE"/>
    <property type="match status" value="1"/>
</dbReference>
<evidence type="ECO:0000256" key="9">
    <source>
        <dbReference type="ARBA" id="ARBA00023140"/>
    </source>
</evidence>
<keyword evidence="16" id="KW-1185">Reference proteome</keyword>
<dbReference type="Gene3D" id="3.30.300.30">
    <property type="match status" value="2"/>
</dbReference>
<keyword evidence="5" id="KW-0547">Nucleotide-binding</keyword>
<evidence type="ECO:0000256" key="6">
    <source>
        <dbReference type="ARBA" id="ARBA00022840"/>
    </source>
</evidence>
<feature type="domain" description="AMP-dependent synthetase/ligase" evidence="13">
    <location>
        <begin position="64"/>
        <end position="445"/>
    </location>
</feature>
<evidence type="ECO:0000256" key="12">
    <source>
        <dbReference type="ARBA" id="ARBA00048497"/>
    </source>
</evidence>
<feature type="domain" description="AMP-dependent synthetase/ligase" evidence="13">
    <location>
        <begin position="626"/>
        <end position="1005"/>
    </location>
</feature>
<dbReference type="SUPFAM" id="SSF56801">
    <property type="entry name" value="Acetyl-CoA synthetase-like"/>
    <property type="match status" value="2"/>
</dbReference>
<dbReference type="InterPro" id="IPR025110">
    <property type="entry name" value="AMP-bd_C"/>
</dbReference>
<dbReference type="Pfam" id="PF13193">
    <property type="entry name" value="AMP-binding_C"/>
    <property type="match status" value="2"/>
</dbReference>
<keyword evidence="10" id="KW-0455">Luminescence</keyword>
<dbReference type="Proteomes" id="UP000183832">
    <property type="component" value="Unassembled WGS sequence"/>
</dbReference>
<evidence type="ECO:0000256" key="2">
    <source>
        <dbReference type="ARBA" id="ARBA00006432"/>
    </source>
</evidence>
<dbReference type="GO" id="GO:0004497">
    <property type="term" value="F:monooxygenase activity"/>
    <property type="evidence" value="ECO:0007669"/>
    <property type="project" value="UniProtKB-KW"/>
</dbReference>
<dbReference type="GO" id="GO:0005777">
    <property type="term" value="C:peroxisome"/>
    <property type="evidence" value="ECO:0007669"/>
    <property type="project" value="UniProtKB-SubCell"/>
</dbReference>
<evidence type="ECO:0000256" key="10">
    <source>
        <dbReference type="ARBA" id="ARBA00023223"/>
    </source>
</evidence>
<dbReference type="InterPro" id="IPR020845">
    <property type="entry name" value="AMP-binding_CS"/>
</dbReference>
<evidence type="ECO:0000259" key="14">
    <source>
        <dbReference type="Pfam" id="PF13193"/>
    </source>
</evidence>
<dbReference type="STRING" id="568069.A0A1J1IG04"/>
<evidence type="ECO:0000256" key="11">
    <source>
        <dbReference type="ARBA" id="ARBA00023262"/>
    </source>
</evidence>
<keyword evidence="7" id="KW-0560">Oxidoreductase</keyword>
<evidence type="ECO:0000256" key="8">
    <source>
        <dbReference type="ARBA" id="ARBA00023033"/>
    </source>
</evidence>
<dbReference type="EC" id="1.13.12.7" evidence="3"/>
<evidence type="ECO:0000259" key="13">
    <source>
        <dbReference type="Pfam" id="PF00501"/>
    </source>
</evidence>
<dbReference type="AlphaFoldDB" id="A0A1J1IG04"/>
<dbReference type="GO" id="GO:0046949">
    <property type="term" value="P:fatty-acyl-CoA biosynthetic process"/>
    <property type="evidence" value="ECO:0007669"/>
    <property type="project" value="TreeGrafter"/>
</dbReference>
<protein>
    <recommendedName>
        <fullName evidence="4">Luciferin 4-monooxygenase</fullName>
        <ecNumber evidence="3">1.13.12.7</ecNumber>
    </recommendedName>
</protein>
<keyword evidence="8" id="KW-0503">Monooxygenase</keyword>
<evidence type="ECO:0000256" key="1">
    <source>
        <dbReference type="ARBA" id="ARBA00004275"/>
    </source>
</evidence>
<dbReference type="InterPro" id="IPR000873">
    <property type="entry name" value="AMP-dep_synth/lig_dom"/>
</dbReference>
<feature type="domain" description="AMP-binding enzyme C-terminal" evidence="14">
    <location>
        <begin position="496"/>
        <end position="571"/>
    </location>
</feature>
<dbReference type="PROSITE" id="PS00455">
    <property type="entry name" value="AMP_BINDING"/>
    <property type="match status" value="2"/>
</dbReference>
<dbReference type="GO" id="GO:0005524">
    <property type="term" value="F:ATP binding"/>
    <property type="evidence" value="ECO:0007669"/>
    <property type="project" value="UniProtKB-KW"/>
</dbReference>
<evidence type="ECO:0000313" key="16">
    <source>
        <dbReference type="Proteomes" id="UP000183832"/>
    </source>
</evidence>
<evidence type="ECO:0000256" key="4">
    <source>
        <dbReference type="ARBA" id="ARBA00019043"/>
    </source>
</evidence>
<dbReference type="Gene3D" id="3.40.50.12780">
    <property type="entry name" value="N-terminal domain of ligase-like"/>
    <property type="match status" value="2"/>
</dbReference>
<dbReference type="Pfam" id="PF00501">
    <property type="entry name" value="AMP-binding"/>
    <property type="match status" value="2"/>
</dbReference>
<evidence type="ECO:0000256" key="3">
    <source>
        <dbReference type="ARBA" id="ARBA00012532"/>
    </source>
</evidence>
<sequence>MFNCSLKFLSRPQLLLEANRKLIRRSFKTSQVQQELTNDVNDHVLHSPYASMDYPNCTLDQHVWRNVRQWDNKPAVIDGITDRSVSYGQLRDHCRVLAIRLQTIFSLNPHDVIAVCLPNSIEFPIVCLAASEAGIVTTTINPIYTPEEISRQLNDSNSQLLVGVTSMSGILRKAVELSKRPIKIVYVKETESELLPADGIDFNQLINSQNIDMNCLKNHEQDPNDVVVLPYSSGTTGLPKGVMITHRNIICNSMGLNSEMGAKALVYPAIGNHQDTLPCVLPFFHIYGFTCTLLSKLAVGCKLVTLPKFTPDTYLRVLERYESSVLHLVPPIIIFMSNYEKLQLKHTKSIKNVMSGAAPLGAQDVEKFQKKAPNSEFLQGFGLTEASPVINMSTPGSKNYGSVGCLIPDTEGKIVAVDDPKYRGVGPNVSGELWVRGPQVMKGYHNNPEATRNTITSDGWLKTGDIGHYDENGEFYITDRLKELIKVKGFQVAPAELEALIRSHPNVADAAVIGVPHDRFGEVPKAFVVRKNSNLNEEEIKSFVAGKVAEYKQIDGGVEFIESIPKNATGKILRRSLKELNERLLTTSQVGKQRNLGNNESDVVVASPFPSINYPDYKLHELIWNNLHQWDKKTAVIDGITDRSVSYGQLRDHCRVLAIRLQTIFSLNPNDVIAVCLPNSIEFPIVCLAASEAGIVTTTINPIYTPEEISRQLEDSNSQVLFTLAALSDVVERAVSLTKRTIKIVYVKDKENNSLPAGGIDFNELLDSRGIDLNGLKNQESNVNDVVFLPYSSGTTGLSKGVLITHRNVVCNILGANSDMGGGSVVNPAIGNHQDTLPCILPFFHIYGLGCTLLSKLTLGCRLVTLPKFTPDSFLNVLEKYESSILYLVPPIVIFMSNYEKLQLKHTRSIKNLMSGAAPLGSQDIEKFQKKAPNTKLFQGYGATEASPMICISTPGSRNYGSVGCLIPDTEGKIVAVDDPKYRGVGPNVSGELWVRGPQVMKGYHNNPEATRNTITSDGWLKTGDIGHYDENGEFYITDRLKELIKVKGFQVAPAELEALIRSHPNVADAAVIGVPHDRFGEVPKAFVVRKNSNLNEEEIKSFVAGKVAEYKQIDGGVEFIESIPKNATGKILRRSLRDMLKS</sequence>
<organism evidence="15 16">
    <name type="scientific">Clunio marinus</name>
    <dbReference type="NCBI Taxonomy" id="568069"/>
    <lineage>
        <taxon>Eukaryota</taxon>
        <taxon>Metazoa</taxon>
        <taxon>Ecdysozoa</taxon>
        <taxon>Arthropoda</taxon>
        <taxon>Hexapoda</taxon>
        <taxon>Insecta</taxon>
        <taxon>Pterygota</taxon>
        <taxon>Neoptera</taxon>
        <taxon>Endopterygota</taxon>
        <taxon>Diptera</taxon>
        <taxon>Nematocera</taxon>
        <taxon>Chironomoidea</taxon>
        <taxon>Chironomidae</taxon>
        <taxon>Clunio</taxon>
    </lineage>
</organism>
<dbReference type="FunFam" id="3.30.300.30:FF:000007">
    <property type="entry name" value="4-coumarate--CoA ligase 2"/>
    <property type="match status" value="2"/>
</dbReference>
<proteinExistence type="inferred from homology"/>
<accession>A0A1J1IG04</accession>
<gene>
    <name evidence="15" type="ORF">CLUMA_CG012130</name>
</gene>
<dbReference type="PANTHER" id="PTHR24096:SF422">
    <property type="entry name" value="BCDNA.GH02901"/>
    <property type="match status" value="1"/>
</dbReference>
<evidence type="ECO:0000256" key="5">
    <source>
        <dbReference type="ARBA" id="ARBA00022741"/>
    </source>
</evidence>
<comment type="similarity">
    <text evidence="2">Belongs to the ATP-dependent AMP-binding enzyme family.</text>
</comment>
<dbReference type="InterPro" id="IPR045851">
    <property type="entry name" value="AMP-bd_C_sf"/>
</dbReference>
<keyword evidence="11" id="KW-0599">Photoprotein</keyword>
<comment type="subcellular location">
    <subcellularLocation>
        <location evidence="1">Peroxisome</location>
    </subcellularLocation>
</comment>
<dbReference type="InterPro" id="IPR042099">
    <property type="entry name" value="ANL_N_sf"/>
</dbReference>
<evidence type="ECO:0000256" key="7">
    <source>
        <dbReference type="ARBA" id="ARBA00023002"/>
    </source>
</evidence>
<feature type="domain" description="AMP-binding enzyme C-terminal" evidence="14">
    <location>
        <begin position="1056"/>
        <end position="1131"/>
    </location>
</feature>
<dbReference type="EMBL" id="CVRI01000048">
    <property type="protein sequence ID" value="CRK98690.1"/>
    <property type="molecule type" value="Genomic_DNA"/>
</dbReference>
<dbReference type="GO" id="GO:0004467">
    <property type="term" value="F:long-chain fatty acid-CoA ligase activity"/>
    <property type="evidence" value="ECO:0007669"/>
    <property type="project" value="TreeGrafter"/>
</dbReference>
<reference evidence="15 16" key="1">
    <citation type="submission" date="2015-04" db="EMBL/GenBank/DDBJ databases">
        <authorList>
            <person name="Syromyatnikov M.Y."/>
            <person name="Popov V.N."/>
        </authorList>
    </citation>
    <scope>NUCLEOTIDE SEQUENCE [LARGE SCALE GENOMIC DNA]</scope>
</reference>
<evidence type="ECO:0000313" key="15">
    <source>
        <dbReference type="EMBL" id="CRK98690.1"/>
    </source>
</evidence>